<comment type="caution">
    <text evidence="1">The sequence shown here is derived from an EMBL/GenBank/DDBJ whole genome shotgun (WGS) entry which is preliminary data.</text>
</comment>
<dbReference type="EMBL" id="LAZR01036409">
    <property type="protein sequence ID" value="KKL24917.1"/>
    <property type="molecule type" value="Genomic_DNA"/>
</dbReference>
<reference evidence="1" key="1">
    <citation type="journal article" date="2015" name="Nature">
        <title>Complex archaea that bridge the gap between prokaryotes and eukaryotes.</title>
        <authorList>
            <person name="Spang A."/>
            <person name="Saw J.H."/>
            <person name="Jorgensen S.L."/>
            <person name="Zaremba-Niedzwiedzka K."/>
            <person name="Martijn J."/>
            <person name="Lind A.E."/>
            <person name="van Eijk R."/>
            <person name="Schleper C."/>
            <person name="Guy L."/>
            <person name="Ettema T.J."/>
        </authorList>
    </citation>
    <scope>NUCLEOTIDE SEQUENCE</scope>
</reference>
<gene>
    <name evidence="1" type="ORF">LCGC14_2410500</name>
</gene>
<name>A0A0F9CES9_9ZZZZ</name>
<accession>A0A0F9CES9</accession>
<feature type="non-terminal residue" evidence="1">
    <location>
        <position position="1"/>
    </location>
</feature>
<sequence length="36" mass="4217">FVEDRPDAKEYRTMNPFNVLGFRLLKQVVTTTETTV</sequence>
<organism evidence="1">
    <name type="scientific">marine sediment metagenome</name>
    <dbReference type="NCBI Taxonomy" id="412755"/>
    <lineage>
        <taxon>unclassified sequences</taxon>
        <taxon>metagenomes</taxon>
        <taxon>ecological metagenomes</taxon>
    </lineage>
</organism>
<dbReference type="AlphaFoldDB" id="A0A0F9CES9"/>
<protein>
    <submittedName>
        <fullName evidence="1">Uncharacterized protein</fullName>
    </submittedName>
</protein>
<proteinExistence type="predicted"/>
<evidence type="ECO:0000313" key="1">
    <source>
        <dbReference type="EMBL" id="KKL24917.1"/>
    </source>
</evidence>